<reference evidence="14" key="2">
    <citation type="submission" date="2021-04" db="EMBL/GenBank/DDBJ databases">
        <authorList>
            <person name="Podell S."/>
        </authorList>
    </citation>
    <scope>NUCLEOTIDE SEQUENCE</scope>
    <source>
        <strain evidence="14">Hildebrandi</strain>
    </source>
</reference>
<evidence type="ECO:0000259" key="13">
    <source>
        <dbReference type="PROSITE" id="PS50141"/>
    </source>
</evidence>
<keyword evidence="3" id="KW-0378">Hydrolase</keyword>
<evidence type="ECO:0000256" key="10">
    <source>
        <dbReference type="ARBA" id="ARBA00041760"/>
    </source>
</evidence>
<reference evidence="14" key="1">
    <citation type="journal article" date="2021" name="Sci. Rep.">
        <title>Diploid genomic architecture of Nitzschia inconspicua, an elite biomass production diatom.</title>
        <authorList>
            <person name="Oliver A."/>
            <person name="Podell S."/>
            <person name="Pinowska A."/>
            <person name="Traller J.C."/>
            <person name="Smith S.R."/>
            <person name="McClure R."/>
            <person name="Beliaev A."/>
            <person name="Bohutskyi P."/>
            <person name="Hill E.A."/>
            <person name="Rabines A."/>
            <person name="Zheng H."/>
            <person name="Allen L.Z."/>
            <person name="Kuo A."/>
            <person name="Grigoriev I.V."/>
            <person name="Allen A.E."/>
            <person name="Hazlebeck D."/>
            <person name="Allen E.E."/>
        </authorList>
    </citation>
    <scope>NUCLEOTIDE SEQUENCE</scope>
    <source>
        <strain evidence="14">Hildebrandi</strain>
    </source>
</reference>
<feature type="domain" description="A to I editase" evidence="13">
    <location>
        <begin position="76"/>
        <end position="517"/>
    </location>
</feature>
<dbReference type="GO" id="GO:0003723">
    <property type="term" value="F:RNA binding"/>
    <property type="evidence" value="ECO:0007669"/>
    <property type="project" value="InterPro"/>
</dbReference>
<dbReference type="EC" id="3.5.4.34" evidence="8"/>
<dbReference type="PANTHER" id="PTHR46516:SF1">
    <property type="entry name" value="TRNA-SPECIFIC ADENOSINE DEAMINASE 1"/>
    <property type="match status" value="1"/>
</dbReference>
<dbReference type="GO" id="GO:0008033">
    <property type="term" value="P:tRNA processing"/>
    <property type="evidence" value="ECO:0007669"/>
    <property type="project" value="UniProtKB-KW"/>
</dbReference>
<dbReference type="Proteomes" id="UP000693970">
    <property type="component" value="Unassembled WGS sequence"/>
</dbReference>
<dbReference type="EMBL" id="JAGRRH010000009">
    <property type="protein sequence ID" value="KAG7364137.1"/>
    <property type="molecule type" value="Genomic_DNA"/>
</dbReference>
<evidence type="ECO:0000313" key="15">
    <source>
        <dbReference type="EMBL" id="KAG7364137.1"/>
    </source>
</evidence>
<evidence type="ECO:0000256" key="5">
    <source>
        <dbReference type="ARBA" id="ARBA00037026"/>
    </source>
</evidence>
<name>A0A9K3PH62_9STRA</name>
<dbReference type="SMART" id="SM00552">
    <property type="entry name" value="ADEAMc"/>
    <property type="match status" value="1"/>
</dbReference>
<evidence type="ECO:0000256" key="12">
    <source>
        <dbReference type="SAM" id="MobiDB-lite"/>
    </source>
</evidence>
<evidence type="ECO:0000256" key="1">
    <source>
        <dbReference type="ARBA" id="ARBA00022694"/>
    </source>
</evidence>
<evidence type="ECO:0000313" key="16">
    <source>
        <dbReference type="Proteomes" id="UP000693970"/>
    </source>
</evidence>
<accession>A0A9K3PH62</accession>
<dbReference type="GO" id="GO:0046872">
    <property type="term" value="F:metal ion binding"/>
    <property type="evidence" value="ECO:0007669"/>
    <property type="project" value="UniProtKB-KW"/>
</dbReference>
<sequence length="541" mass="59179">MSDAAIISTATARHLKQPFPTSISLPDNIATCALEHFHKRLDGNKGKPKVGEEWTVYAAIVATRQSKDGDKLWVVSCATGTKCTAQRENGYILHDAHAEVLARRGLVRVLWKEIQRNQSSTATVLNDDDVQQDFPSLLVPSAAHEDPHATSEIQCPAVPKYRLDPRIQLHLYISDSPCGDASIYSIASAVTESPNESSLRSNELQYTGAKVVVSIETGVSLSDCGGKHQLLHTASKISQHNVNTTSGSPVTAPTTVVAREESQVLGKLRTKAGRSNLPDHLRSTSMSCSDKIALWGVLGLQGGFLSCLLNPPVIPLTSVVVSRDLQATKSSEGKKSHQGVALERAISSRILQAQKMLRTQNRENTLVFACRHVPTVHVVSAVFSSGKAAMRDVDSCRGNSSPIMPSSGQKRKRESGRCRPDDSSRTKSSPCGIALDWNQTDHDVELLVGARGIRQGKKPKSTQDFQKLSSRLSRANMEKFAAQLLPKPMFEVNGHRSYHHIKTQLAKDYSNCKSILFEEKCSPFSGWVRGVEENLIVHRTN</sequence>
<gene>
    <name evidence="14" type="ORF">IV203_006287</name>
    <name evidence="15" type="ORF">IV203_037339</name>
</gene>
<evidence type="ECO:0000256" key="7">
    <source>
        <dbReference type="ARBA" id="ARBA00038326"/>
    </source>
</evidence>
<evidence type="ECO:0000256" key="4">
    <source>
        <dbReference type="ARBA" id="ARBA00022833"/>
    </source>
</evidence>
<dbReference type="EMBL" id="JAGRRH010000021">
    <property type="protein sequence ID" value="KAG7347218.1"/>
    <property type="molecule type" value="Genomic_DNA"/>
</dbReference>
<comment type="cofactor">
    <cofactor evidence="5">
        <name>1D-myo-inositol hexakisphosphate</name>
        <dbReference type="ChEBI" id="CHEBI:58130"/>
    </cofactor>
</comment>
<comment type="similarity">
    <text evidence="7">Belongs to the ADAT1 family.</text>
</comment>
<feature type="compositionally biased region" description="Basic and acidic residues" evidence="12">
    <location>
        <begin position="415"/>
        <end position="425"/>
    </location>
</feature>
<dbReference type="OrthoDB" id="10268011at2759"/>
<protein>
    <recommendedName>
        <fullName evidence="9">tRNA-specific adenosine deaminase 1</fullName>
        <ecNumber evidence="8">3.5.4.34</ecNumber>
    </recommendedName>
    <alternativeName>
        <fullName evidence="10">tRNA-specific adenosine-37 deaminase</fullName>
    </alternativeName>
</protein>
<keyword evidence="4" id="KW-0862">Zinc</keyword>
<keyword evidence="2" id="KW-0479">Metal-binding</keyword>
<feature type="compositionally biased region" description="Polar residues" evidence="12">
    <location>
        <begin position="397"/>
        <end position="408"/>
    </location>
</feature>
<organism evidence="14 16">
    <name type="scientific">Nitzschia inconspicua</name>
    <dbReference type="NCBI Taxonomy" id="303405"/>
    <lineage>
        <taxon>Eukaryota</taxon>
        <taxon>Sar</taxon>
        <taxon>Stramenopiles</taxon>
        <taxon>Ochrophyta</taxon>
        <taxon>Bacillariophyta</taxon>
        <taxon>Bacillariophyceae</taxon>
        <taxon>Bacillariophycidae</taxon>
        <taxon>Bacillariales</taxon>
        <taxon>Bacillariaceae</taxon>
        <taxon>Nitzschia</taxon>
    </lineage>
</organism>
<keyword evidence="1" id="KW-0819">tRNA processing</keyword>
<evidence type="ECO:0000256" key="9">
    <source>
        <dbReference type="ARBA" id="ARBA00040502"/>
    </source>
</evidence>
<comment type="catalytic activity">
    <reaction evidence="11">
        <text>adenosine(37) in tRNA(Ala) + H2O + H(+) = inosine(37) in tRNA(Ala) + NH4(+)</text>
        <dbReference type="Rhea" id="RHEA:50968"/>
        <dbReference type="Rhea" id="RHEA-COMP:12855"/>
        <dbReference type="Rhea" id="RHEA-COMP:12856"/>
        <dbReference type="ChEBI" id="CHEBI:15377"/>
        <dbReference type="ChEBI" id="CHEBI:15378"/>
        <dbReference type="ChEBI" id="CHEBI:28938"/>
        <dbReference type="ChEBI" id="CHEBI:74411"/>
        <dbReference type="ChEBI" id="CHEBI:82852"/>
        <dbReference type="EC" id="3.5.4.34"/>
    </reaction>
</comment>
<feature type="region of interest" description="Disordered" evidence="12">
    <location>
        <begin position="394"/>
        <end position="429"/>
    </location>
</feature>
<comment type="function">
    <text evidence="6">Specifically deaminates adenosine-37 to inosine in tRNA-Ala.</text>
</comment>
<evidence type="ECO:0000313" key="14">
    <source>
        <dbReference type="EMBL" id="KAG7347218.1"/>
    </source>
</evidence>
<dbReference type="PROSITE" id="PS50141">
    <property type="entry name" value="A_DEAMIN_EDITASE"/>
    <property type="match status" value="1"/>
</dbReference>
<evidence type="ECO:0000256" key="11">
    <source>
        <dbReference type="ARBA" id="ARBA00047635"/>
    </source>
</evidence>
<dbReference type="PANTHER" id="PTHR46516">
    <property type="entry name" value="TRNA-SPECIFIC ADENOSINE DEAMINASE 1"/>
    <property type="match status" value="1"/>
</dbReference>
<evidence type="ECO:0000256" key="6">
    <source>
        <dbReference type="ARBA" id="ARBA00037784"/>
    </source>
</evidence>
<dbReference type="GO" id="GO:0043829">
    <property type="term" value="F:tRNA-specific adenosine-37 deaminase activity"/>
    <property type="evidence" value="ECO:0007669"/>
    <property type="project" value="UniProtKB-EC"/>
</dbReference>
<proteinExistence type="inferred from homology"/>
<dbReference type="InterPro" id="IPR002466">
    <property type="entry name" value="A_deamin"/>
</dbReference>
<dbReference type="AlphaFoldDB" id="A0A9K3PH62"/>
<evidence type="ECO:0000256" key="8">
    <source>
        <dbReference type="ARBA" id="ARBA00038940"/>
    </source>
</evidence>
<keyword evidence="16" id="KW-1185">Reference proteome</keyword>
<evidence type="ECO:0000256" key="3">
    <source>
        <dbReference type="ARBA" id="ARBA00022801"/>
    </source>
</evidence>
<dbReference type="Pfam" id="PF02137">
    <property type="entry name" value="A_deamin"/>
    <property type="match status" value="2"/>
</dbReference>
<comment type="caution">
    <text evidence="14">The sequence shown here is derived from an EMBL/GenBank/DDBJ whole genome shotgun (WGS) entry which is preliminary data.</text>
</comment>
<evidence type="ECO:0000256" key="2">
    <source>
        <dbReference type="ARBA" id="ARBA00022723"/>
    </source>
</evidence>